<dbReference type="EMBL" id="MCFE01000385">
    <property type="protein sequence ID" value="ORX90345.1"/>
    <property type="molecule type" value="Genomic_DNA"/>
</dbReference>
<reference evidence="2 3" key="1">
    <citation type="submission" date="2016-07" db="EMBL/GenBank/DDBJ databases">
        <title>Pervasive Adenine N6-methylation of Active Genes in Fungi.</title>
        <authorList>
            <consortium name="DOE Joint Genome Institute"/>
            <person name="Mondo S.J."/>
            <person name="Dannebaum R.O."/>
            <person name="Kuo R.C."/>
            <person name="Labutti K."/>
            <person name="Haridas S."/>
            <person name="Kuo A."/>
            <person name="Salamov A."/>
            <person name="Ahrendt S.R."/>
            <person name="Lipzen A."/>
            <person name="Sullivan W."/>
            <person name="Andreopoulos W.B."/>
            <person name="Clum A."/>
            <person name="Lindquist E."/>
            <person name="Daum C."/>
            <person name="Ramamoorthy G.K."/>
            <person name="Gryganskyi A."/>
            <person name="Culley D."/>
            <person name="Magnuson J.K."/>
            <person name="James T.Y."/>
            <person name="O'Malley M.A."/>
            <person name="Stajich J.E."/>
            <person name="Spatafora J.W."/>
            <person name="Visel A."/>
            <person name="Grigoriev I.V."/>
        </authorList>
    </citation>
    <scope>NUCLEOTIDE SEQUENCE [LARGE SCALE GENOMIC DNA]</scope>
    <source>
        <strain evidence="2 3">CBS 931.73</strain>
    </source>
</reference>
<keyword evidence="1" id="KW-0472">Membrane</keyword>
<feature type="transmembrane region" description="Helical" evidence="1">
    <location>
        <begin position="61"/>
        <end position="80"/>
    </location>
</feature>
<organism evidence="2 3">
    <name type="scientific">Basidiobolus meristosporus CBS 931.73</name>
    <dbReference type="NCBI Taxonomy" id="1314790"/>
    <lineage>
        <taxon>Eukaryota</taxon>
        <taxon>Fungi</taxon>
        <taxon>Fungi incertae sedis</taxon>
        <taxon>Zoopagomycota</taxon>
        <taxon>Entomophthoromycotina</taxon>
        <taxon>Basidiobolomycetes</taxon>
        <taxon>Basidiobolales</taxon>
        <taxon>Basidiobolaceae</taxon>
        <taxon>Basidiobolus</taxon>
    </lineage>
</organism>
<evidence type="ECO:0000313" key="3">
    <source>
        <dbReference type="Proteomes" id="UP000193498"/>
    </source>
</evidence>
<accession>A0A1Y1XXF0</accession>
<protein>
    <submittedName>
        <fullName evidence="2">Uncharacterized protein</fullName>
    </submittedName>
</protein>
<evidence type="ECO:0000313" key="2">
    <source>
        <dbReference type="EMBL" id="ORX90345.1"/>
    </source>
</evidence>
<proteinExistence type="predicted"/>
<evidence type="ECO:0000256" key="1">
    <source>
        <dbReference type="SAM" id="Phobius"/>
    </source>
</evidence>
<dbReference type="InParanoid" id="A0A1Y1XXF0"/>
<keyword evidence="1" id="KW-1133">Transmembrane helix</keyword>
<comment type="caution">
    <text evidence="2">The sequence shown here is derived from an EMBL/GenBank/DDBJ whole genome shotgun (WGS) entry which is preliminary data.</text>
</comment>
<sequence length="96" mass="10853">MEPVTTSLRTCETKISPWGAISVVTSELMVNVFFSIFFLTRIYSLWKFTRTRLYVTLLTDGTLYCLCTAAVSLLMISLAMSNVLDEQSSIFFNISC</sequence>
<keyword evidence="1" id="KW-0812">Transmembrane</keyword>
<keyword evidence="3" id="KW-1185">Reference proteome</keyword>
<dbReference type="AlphaFoldDB" id="A0A1Y1XXF0"/>
<name>A0A1Y1XXF0_9FUNG</name>
<feature type="transmembrane region" description="Helical" evidence="1">
    <location>
        <begin position="20"/>
        <end position="40"/>
    </location>
</feature>
<feature type="non-terminal residue" evidence="2">
    <location>
        <position position="96"/>
    </location>
</feature>
<dbReference type="Proteomes" id="UP000193498">
    <property type="component" value="Unassembled WGS sequence"/>
</dbReference>
<gene>
    <name evidence="2" type="ORF">K493DRAFT_318046</name>
</gene>